<evidence type="ECO:0000313" key="4">
    <source>
        <dbReference type="Proteomes" id="UP001297580"/>
    </source>
</evidence>
<dbReference type="Gene3D" id="1.20.5.340">
    <property type="match status" value="1"/>
</dbReference>
<gene>
    <name evidence="3" type="ORF">HSX42_13635</name>
</gene>
<dbReference type="Proteomes" id="UP001297580">
    <property type="component" value="Chromosome"/>
</dbReference>
<dbReference type="PROSITE" id="PS51688">
    <property type="entry name" value="ICA"/>
    <property type="match status" value="1"/>
</dbReference>
<accession>A0ABY9QA14</accession>
<feature type="coiled-coil region" evidence="1">
    <location>
        <begin position="412"/>
        <end position="458"/>
    </location>
</feature>
<sequence length="1291" mass="144342">MIHIVDGRTDRILDYIPLGEFWDDWHRKSLKDTLETFDFVTFGDKRYSQHLTKRNRVIIPDDDGRLVEFIIENTRKYRDTDGSLLIEVYTVASYLELTKAKVIEPQTLANQSPSTAVAHALAGTEWLPGNIQGDGTRTFHIEQYTNPYSFTQTIATEFDVERNFRIEHDGNRVTGRFLDLIERIGQWHGREVEFAKDLAGIERKEDMSSIVTALVGLGPEQDDGTRLTVFLEDQDALQRWGRPHPQTGQLMHLVETYEPESADQDMTIERLTELTRNELEKRINSVVEYSADVVDLEKVPGLQNKVIRFGDTIKIKDLGFSPPLYLEARVHTQERSLSDPANKRVILGDFIEYTEEEVQEIWRQLQAQIAKKIEMSDVLEVTYTKPEIDAKDSSVYQDSTQYTDVVAETKKQEAIQVAAEDATQKANQAKQEAIQQSVAEAEQRVNQAKAELENEIATKVDAEWVNGQLVLKENVITKSNTAPTNPTTGQLWLDTSVVPNVLRRWDGSAWVKVTPTAAGEVGAYTKTEVDNALNSKVSITQYTADMDGVVTRLNNAESRITQNENEIATKVSQTTYNQDKTALQNDIAELETRMTNAETSITQNANQIALKANKTDVYTKTEVDNQLVNKADNSTVSAIEQRVSQAEAQLTVQADQIASKVSRTEFDDGLNNVGRWTKQYMVNTDNPLPLTEFDGSPLNALYTYEVTAKVMGTSTNTTAIAIFKSNKVGTNSGSGWTLEKIYELGTNSNHPEFFIDEQGRPSIRLYGHPQFYVVEVTHEKVVGRQNSSTVLGTRLTTAESSITQLSDQIALKVNQSQYDIDVNNLKSRMSSAESQLTIHADQIATKVERNGVISAINQTAEQIKIQASKVDLSGYVTFTNLSTPGQTTIDGGNLKTNSVTANKLNVSSLSAISANLGTVTAGTITGVTINGSTINSRLDARNYTTIANNRIHSEGEWNDTVYGLGNMYGIFDVNNGNISFEVGQVLSGTRQTSQAVKIDFTMLGMVIKSGTSGGFYINNIGAISWGDWYDSGKARGAIYADYGPDAYNTPRWGVMIESPYVNITQIIAEGNARQIAIRERDNNNKQWHIEVNNGTFSIVETNVAERLTLTTGGGLIINWMNATGDINFSNYTGRLVNDSGYGYLQTTGNEYRVTKYKSTTYIPIRAASFPSGSLAEYKQDIHVWEESALEKIRNTTIYEYKLKSEVEQGKDRWRQGLVIGDGYNTPEGVIDGDGVEQYLMNTWSWKAIQELDSKQMNHEDRISWLELENQYLKQKVSQLETRITELEAKIA</sequence>
<evidence type="ECO:0000259" key="2">
    <source>
        <dbReference type="PROSITE" id="PS51688"/>
    </source>
</evidence>
<dbReference type="InterPro" id="IPR007119">
    <property type="entry name" value="Phage_tail_spike_N"/>
</dbReference>
<organism evidence="3 4">
    <name type="scientific">Geobacillus thermodenitrificans</name>
    <dbReference type="NCBI Taxonomy" id="33940"/>
    <lineage>
        <taxon>Bacteria</taxon>
        <taxon>Bacillati</taxon>
        <taxon>Bacillota</taxon>
        <taxon>Bacilli</taxon>
        <taxon>Bacillales</taxon>
        <taxon>Anoxybacillaceae</taxon>
        <taxon>Geobacillus</taxon>
    </lineage>
</organism>
<reference evidence="3 4" key="1">
    <citation type="submission" date="2023-08" db="EMBL/GenBank/DDBJ databases">
        <title>Complete genome sequence of Geobacillus thermodenitrificans K1041, a genetically tractable strain representative of the genus Geobacillus.</title>
        <authorList>
            <person name="Kani S."/>
            <person name="Suzuki H."/>
        </authorList>
    </citation>
    <scope>NUCLEOTIDE SEQUENCE [LARGE SCALE GENOMIC DNA]</scope>
    <source>
        <strain evidence="3 4">K1041</strain>
    </source>
</reference>
<keyword evidence="4" id="KW-1185">Reference proteome</keyword>
<dbReference type="InterPro" id="IPR030392">
    <property type="entry name" value="S74_ICA"/>
</dbReference>
<dbReference type="RefSeq" id="WP_236934076.1">
    <property type="nucleotide sequence ID" value="NZ_CP133461.1"/>
</dbReference>
<feature type="coiled-coil region" evidence="1">
    <location>
        <begin position="546"/>
        <end position="607"/>
    </location>
</feature>
<feature type="domain" description="Peptidase S74" evidence="2">
    <location>
        <begin position="1173"/>
        <end position="1283"/>
    </location>
</feature>
<keyword evidence="1" id="KW-0175">Coiled coil</keyword>
<evidence type="ECO:0000313" key="3">
    <source>
        <dbReference type="EMBL" id="WMV75300.1"/>
    </source>
</evidence>
<dbReference type="PANTHER" id="PTHR45615:SF63">
    <property type="entry name" value="CHROMOSOME UNDETERMINED SCAFFOLD_10, WHOLE GENOME SHOTGUN SEQUENCE"/>
    <property type="match status" value="1"/>
</dbReference>
<proteinExistence type="predicted"/>
<dbReference type="PANTHER" id="PTHR45615">
    <property type="entry name" value="MYOSIN HEAVY CHAIN, NON-MUSCLE"/>
    <property type="match status" value="1"/>
</dbReference>
<dbReference type="NCBIfam" id="TIGR01665">
    <property type="entry name" value="put_anti_recept"/>
    <property type="match status" value="1"/>
</dbReference>
<protein>
    <submittedName>
        <fullName evidence="3">Phage tail spike protein</fullName>
    </submittedName>
</protein>
<name>A0ABY9QA14_GEOTD</name>
<dbReference type="EMBL" id="CP133461">
    <property type="protein sequence ID" value="WMV75300.1"/>
    <property type="molecule type" value="Genomic_DNA"/>
</dbReference>
<evidence type="ECO:0000256" key="1">
    <source>
        <dbReference type="SAM" id="Coils"/>
    </source>
</evidence>